<keyword evidence="7 11" id="KW-1133">Transmembrane helix</keyword>
<organism evidence="13 14">
    <name type="scientific">Promicromonospora iranensis</name>
    <dbReference type="NCBI Taxonomy" id="1105144"/>
    <lineage>
        <taxon>Bacteria</taxon>
        <taxon>Bacillati</taxon>
        <taxon>Actinomycetota</taxon>
        <taxon>Actinomycetes</taxon>
        <taxon>Micrococcales</taxon>
        <taxon>Promicromonosporaceae</taxon>
        <taxon>Promicromonospora</taxon>
    </lineage>
</organism>
<evidence type="ECO:0000256" key="5">
    <source>
        <dbReference type="ARBA" id="ARBA00022692"/>
    </source>
</evidence>
<keyword evidence="11" id="KW-1003">Cell membrane</keyword>
<dbReference type="RefSeq" id="WP_274996130.1">
    <property type="nucleotide sequence ID" value="NZ_JAJQQP010000011.1"/>
</dbReference>
<evidence type="ECO:0000256" key="2">
    <source>
        <dbReference type="ARBA" id="ARBA00006810"/>
    </source>
</evidence>
<dbReference type="CDD" id="cd00310">
    <property type="entry name" value="ATP-synt_Fo_a_6"/>
    <property type="match status" value="1"/>
</dbReference>
<dbReference type="Pfam" id="PF00119">
    <property type="entry name" value="ATP-synt_A"/>
    <property type="match status" value="1"/>
</dbReference>
<evidence type="ECO:0000256" key="9">
    <source>
        <dbReference type="ARBA" id="ARBA00023136"/>
    </source>
</evidence>
<accession>A0ABU2CS40</accession>
<evidence type="ECO:0000256" key="11">
    <source>
        <dbReference type="HAMAP-Rule" id="MF_01393"/>
    </source>
</evidence>
<evidence type="ECO:0000256" key="3">
    <source>
        <dbReference type="ARBA" id="ARBA00022448"/>
    </source>
</evidence>
<comment type="subcellular location">
    <subcellularLocation>
        <location evidence="11 12">Cell membrane</location>
        <topology evidence="11 12">Multi-pass membrane protein</topology>
    </subcellularLocation>
    <subcellularLocation>
        <location evidence="1">Membrane</location>
        <topology evidence="1">Multi-pass membrane protein</topology>
    </subcellularLocation>
</comment>
<feature type="transmembrane region" description="Helical" evidence="11">
    <location>
        <begin position="222"/>
        <end position="244"/>
    </location>
</feature>
<evidence type="ECO:0000256" key="10">
    <source>
        <dbReference type="ARBA" id="ARBA00023310"/>
    </source>
</evidence>
<comment type="function">
    <text evidence="11 12">Key component of the proton channel; it plays a direct role in the translocation of protons across the membrane.</text>
</comment>
<gene>
    <name evidence="11" type="primary">atpB</name>
    <name evidence="13" type="ORF">J2S48_003664</name>
</gene>
<keyword evidence="6 11" id="KW-0375">Hydrogen ion transport</keyword>
<keyword evidence="14" id="KW-1185">Reference proteome</keyword>
<feature type="transmembrane region" description="Helical" evidence="11">
    <location>
        <begin position="194"/>
        <end position="213"/>
    </location>
</feature>
<evidence type="ECO:0000256" key="1">
    <source>
        <dbReference type="ARBA" id="ARBA00004141"/>
    </source>
</evidence>
<sequence>MARPFRPFAVTRAGPNDHLGVLLSTHATSVILAATEGHEGEGGFHTPSISDFFPSAILFEGTIFQIDRLWIIRIIATLVLLSIFVIAARRAKVVPGRFQTAIEFLLSFVRVQIGEEIMGKERSRRFVPMLTTIFLSILAFNLTGVIPGLNLAGTSRIGLPLVLALWVFVTYWAVGIRKHGLGGYLRSNLFPPGVPWPIYAILTPIELLQLLIIRPGSLMVRLVANMVAGHIILVLCFAATQFFVVDSAGTGLMFFGLLTLPAGIFMTLFEVLVAFLQAYIFALLAAAYINMSLEEEH</sequence>
<dbReference type="EMBL" id="JAVDYE010000001">
    <property type="protein sequence ID" value="MDR7384149.1"/>
    <property type="molecule type" value="Genomic_DNA"/>
</dbReference>
<evidence type="ECO:0000256" key="6">
    <source>
        <dbReference type="ARBA" id="ARBA00022781"/>
    </source>
</evidence>
<dbReference type="HAMAP" id="MF_01393">
    <property type="entry name" value="ATP_synth_a_bact"/>
    <property type="match status" value="1"/>
</dbReference>
<evidence type="ECO:0000256" key="4">
    <source>
        <dbReference type="ARBA" id="ARBA00022547"/>
    </source>
</evidence>
<comment type="caution">
    <text evidence="13">The sequence shown here is derived from an EMBL/GenBank/DDBJ whole genome shotgun (WGS) entry which is preliminary data.</text>
</comment>
<dbReference type="PANTHER" id="PTHR11410:SF0">
    <property type="entry name" value="ATP SYNTHASE SUBUNIT A"/>
    <property type="match status" value="1"/>
</dbReference>
<evidence type="ECO:0000256" key="8">
    <source>
        <dbReference type="ARBA" id="ARBA00023065"/>
    </source>
</evidence>
<comment type="similarity">
    <text evidence="2 11 12">Belongs to the ATPase A chain family.</text>
</comment>
<dbReference type="InterPro" id="IPR000568">
    <property type="entry name" value="ATP_synth_F0_asu"/>
</dbReference>
<keyword evidence="9 11" id="KW-0472">Membrane</keyword>
<feature type="transmembrane region" description="Helical" evidence="11">
    <location>
        <begin position="70"/>
        <end position="88"/>
    </location>
</feature>
<dbReference type="SUPFAM" id="SSF81336">
    <property type="entry name" value="F1F0 ATP synthase subunit A"/>
    <property type="match status" value="1"/>
</dbReference>
<keyword evidence="10 11" id="KW-0066">ATP synthesis</keyword>
<keyword evidence="5 11" id="KW-0812">Transmembrane</keyword>
<dbReference type="NCBIfam" id="TIGR01131">
    <property type="entry name" value="ATP_synt_6_or_A"/>
    <property type="match status" value="1"/>
</dbReference>
<dbReference type="Proteomes" id="UP001183585">
    <property type="component" value="Unassembled WGS sequence"/>
</dbReference>
<dbReference type="PRINTS" id="PR00123">
    <property type="entry name" value="ATPASEA"/>
</dbReference>
<feature type="transmembrane region" description="Helical" evidence="11">
    <location>
        <begin position="264"/>
        <end position="289"/>
    </location>
</feature>
<evidence type="ECO:0000313" key="14">
    <source>
        <dbReference type="Proteomes" id="UP001183585"/>
    </source>
</evidence>
<feature type="transmembrane region" description="Helical" evidence="11">
    <location>
        <begin position="126"/>
        <end position="145"/>
    </location>
</feature>
<keyword evidence="3 11" id="KW-0813">Transport</keyword>
<feature type="transmembrane region" description="Helical" evidence="11">
    <location>
        <begin position="157"/>
        <end position="174"/>
    </location>
</feature>
<reference evidence="13 14" key="1">
    <citation type="submission" date="2023-07" db="EMBL/GenBank/DDBJ databases">
        <title>Sequencing the genomes of 1000 actinobacteria strains.</title>
        <authorList>
            <person name="Klenk H.-P."/>
        </authorList>
    </citation>
    <scope>NUCLEOTIDE SEQUENCE [LARGE SCALE GENOMIC DNA]</scope>
    <source>
        <strain evidence="13 14">DSM 45554</strain>
    </source>
</reference>
<evidence type="ECO:0000256" key="7">
    <source>
        <dbReference type="ARBA" id="ARBA00022989"/>
    </source>
</evidence>
<name>A0ABU2CS40_9MICO</name>
<dbReference type="InterPro" id="IPR035908">
    <property type="entry name" value="F0_ATP_A_sf"/>
</dbReference>
<keyword evidence="4 11" id="KW-0138">CF(0)</keyword>
<evidence type="ECO:0000313" key="13">
    <source>
        <dbReference type="EMBL" id="MDR7384149.1"/>
    </source>
</evidence>
<proteinExistence type="inferred from homology"/>
<dbReference type="PANTHER" id="PTHR11410">
    <property type="entry name" value="ATP SYNTHASE SUBUNIT A"/>
    <property type="match status" value="1"/>
</dbReference>
<keyword evidence="8 11" id="KW-0406">Ion transport</keyword>
<protein>
    <recommendedName>
        <fullName evidence="11 12">ATP synthase subunit a</fullName>
    </recommendedName>
    <alternativeName>
        <fullName evidence="11">ATP synthase F0 sector subunit a</fullName>
    </alternativeName>
    <alternativeName>
        <fullName evidence="11">F-ATPase subunit 6</fullName>
    </alternativeName>
</protein>
<evidence type="ECO:0000256" key="12">
    <source>
        <dbReference type="RuleBase" id="RU000483"/>
    </source>
</evidence>
<dbReference type="InterPro" id="IPR045083">
    <property type="entry name" value="ATP_synth_F0_asu_bact/mt"/>
</dbReference>
<dbReference type="Gene3D" id="1.20.120.220">
    <property type="entry name" value="ATP synthase, F0 complex, subunit A"/>
    <property type="match status" value="1"/>
</dbReference>